<dbReference type="Pfam" id="PF03468">
    <property type="entry name" value="XS"/>
    <property type="match status" value="1"/>
</dbReference>
<dbReference type="InterPro" id="IPR045177">
    <property type="entry name" value="FDM1-5/IDN2"/>
</dbReference>
<accession>A0A2Z6LGL2</accession>
<sequence>MNITSKDYYESLRKGLTEFQWNKEFKCPFCWSKSYGNLEDVLDHAKIIVNDKREKPIEISKHRAVLKCIQNLDLQDKISGIPRDDDSIVWPWTVILSNIRVGLTDKDIEQRLQLDGVRPSKVVTVWNRGRQTEFAIVVLGKERNDHDTALKLERSFKEEYHGKKDYDSVKHRGHEFFGWMARVDDYEDHQLGNYLQDHTTLISNKEAEMNKDSNSRYNIDI</sequence>
<keyword evidence="3" id="KW-1185">Reference proteome</keyword>
<protein>
    <recommendedName>
        <fullName evidence="1">XS domain-containing protein</fullName>
    </recommendedName>
</protein>
<dbReference type="GO" id="GO:0080188">
    <property type="term" value="P:gene silencing by siRNA-directed DNA methylation"/>
    <property type="evidence" value="ECO:0007669"/>
    <property type="project" value="InterPro"/>
</dbReference>
<dbReference type="Proteomes" id="UP000242715">
    <property type="component" value="Unassembled WGS sequence"/>
</dbReference>
<reference evidence="3" key="1">
    <citation type="journal article" date="2017" name="Front. Plant Sci.">
        <title>Climate Clever Clovers: New Paradigm to Reduce the Environmental Footprint of Ruminants by Breeding Low Methanogenic Forages Utilizing Haplotype Variation.</title>
        <authorList>
            <person name="Kaur P."/>
            <person name="Appels R."/>
            <person name="Bayer P.E."/>
            <person name="Keeble-Gagnere G."/>
            <person name="Wang J."/>
            <person name="Hirakawa H."/>
            <person name="Shirasawa K."/>
            <person name="Vercoe P."/>
            <person name="Stefanova K."/>
            <person name="Durmic Z."/>
            <person name="Nichols P."/>
            <person name="Revell C."/>
            <person name="Isobe S.N."/>
            <person name="Edwards D."/>
            <person name="Erskine W."/>
        </authorList>
    </citation>
    <scope>NUCLEOTIDE SEQUENCE [LARGE SCALE GENOMIC DNA]</scope>
    <source>
        <strain evidence="3">cv. Daliak</strain>
    </source>
</reference>
<gene>
    <name evidence="2" type="ORF">TSUD_182530</name>
</gene>
<dbReference type="EMBL" id="DF973123">
    <property type="protein sequence ID" value="GAU12539.1"/>
    <property type="molecule type" value="Genomic_DNA"/>
</dbReference>
<evidence type="ECO:0000259" key="1">
    <source>
        <dbReference type="Pfam" id="PF03468"/>
    </source>
</evidence>
<proteinExistence type="predicted"/>
<dbReference type="InterPro" id="IPR005380">
    <property type="entry name" value="XS_domain"/>
</dbReference>
<dbReference type="PANTHER" id="PTHR21596">
    <property type="entry name" value="RIBONUCLEASE P SUBUNIT P38"/>
    <property type="match status" value="1"/>
</dbReference>
<dbReference type="Gene3D" id="3.30.70.2890">
    <property type="entry name" value="XS domain"/>
    <property type="match status" value="1"/>
</dbReference>
<dbReference type="InterPro" id="IPR038588">
    <property type="entry name" value="XS_domain_sf"/>
</dbReference>
<dbReference type="PANTHER" id="PTHR21596:SF23">
    <property type="entry name" value="FACTOR OF DNA METHYLATION 4"/>
    <property type="match status" value="1"/>
</dbReference>
<feature type="domain" description="XS" evidence="1">
    <location>
        <begin position="85"/>
        <end position="187"/>
    </location>
</feature>
<organism evidence="2 3">
    <name type="scientific">Trifolium subterraneum</name>
    <name type="common">Subterranean clover</name>
    <dbReference type="NCBI Taxonomy" id="3900"/>
    <lineage>
        <taxon>Eukaryota</taxon>
        <taxon>Viridiplantae</taxon>
        <taxon>Streptophyta</taxon>
        <taxon>Embryophyta</taxon>
        <taxon>Tracheophyta</taxon>
        <taxon>Spermatophyta</taxon>
        <taxon>Magnoliopsida</taxon>
        <taxon>eudicotyledons</taxon>
        <taxon>Gunneridae</taxon>
        <taxon>Pentapetalae</taxon>
        <taxon>rosids</taxon>
        <taxon>fabids</taxon>
        <taxon>Fabales</taxon>
        <taxon>Fabaceae</taxon>
        <taxon>Papilionoideae</taxon>
        <taxon>50 kb inversion clade</taxon>
        <taxon>NPAAA clade</taxon>
        <taxon>Hologalegina</taxon>
        <taxon>IRL clade</taxon>
        <taxon>Trifolieae</taxon>
        <taxon>Trifolium</taxon>
    </lineage>
</organism>
<evidence type="ECO:0000313" key="2">
    <source>
        <dbReference type="EMBL" id="GAU12539.1"/>
    </source>
</evidence>
<name>A0A2Z6LGL2_TRISU</name>
<dbReference type="AlphaFoldDB" id="A0A2Z6LGL2"/>
<evidence type="ECO:0000313" key="3">
    <source>
        <dbReference type="Proteomes" id="UP000242715"/>
    </source>
</evidence>